<dbReference type="InterPro" id="IPR014729">
    <property type="entry name" value="Rossmann-like_a/b/a_fold"/>
</dbReference>
<dbReference type="SUPFAM" id="SSF52402">
    <property type="entry name" value="Adenine nucleotide alpha hydrolases-like"/>
    <property type="match status" value="1"/>
</dbReference>
<organism evidence="3 4">
    <name type="scientific">Glycomyces terrestris</name>
    <dbReference type="NCBI Taxonomy" id="2493553"/>
    <lineage>
        <taxon>Bacteria</taxon>
        <taxon>Bacillati</taxon>
        <taxon>Actinomycetota</taxon>
        <taxon>Actinomycetes</taxon>
        <taxon>Glycomycetales</taxon>
        <taxon>Glycomycetaceae</taxon>
        <taxon>Glycomyces</taxon>
    </lineage>
</organism>
<name>A0A426UYR0_9ACTN</name>
<feature type="domain" description="UspA" evidence="2">
    <location>
        <begin position="9"/>
        <end position="146"/>
    </location>
</feature>
<proteinExistence type="inferred from homology"/>
<reference evidence="3 4" key="1">
    <citation type="submission" date="2018-12" db="EMBL/GenBank/DDBJ databases">
        <title>Glycomyces sp. YIM 121974 draft genome.</title>
        <authorList>
            <person name="Li Q."/>
        </authorList>
    </citation>
    <scope>NUCLEOTIDE SEQUENCE [LARGE SCALE GENOMIC DNA]</scope>
    <source>
        <strain evidence="3 4">YIM 121974</strain>
    </source>
</reference>
<dbReference type="OrthoDB" id="6174426at2"/>
<gene>
    <name evidence="3" type="ORF">EIW28_13585</name>
</gene>
<dbReference type="PRINTS" id="PR01438">
    <property type="entry name" value="UNVRSLSTRESS"/>
</dbReference>
<dbReference type="Proteomes" id="UP000277256">
    <property type="component" value="Unassembled WGS sequence"/>
</dbReference>
<protein>
    <submittedName>
        <fullName evidence="3">Universal stress protein</fullName>
    </submittedName>
</protein>
<dbReference type="InterPro" id="IPR006016">
    <property type="entry name" value="UspA"/>
</dbReference>
<accession>A0A426UYR0</accession>
<comment type="similarity">
    <text evidence="1">Belongs to the universal stress protein A family.</text>
</comment>
<dbReference type="EMBL" id="RSEB01000003">
    <property type="protein sequence ID" value="RRR99707.1"/>
    <property type="molecule type" value="Genomic_DNA"/>
</dbReference>
<dbReference type="RefSeq" id="WP_125248216.1">
    <property type="nucleotide sequence ID" value="NZ_RSEB01000003.1"/>
</dbReference>
<evidence type="ECO:0000313" key="4">
    <source>
        <dbReference type="Proteomes" id="UP000277256"/>
    </source>
</evidence>
<dbReference type="Gene3D" id="3.40.50.620">
    <property type="entry name" value="HUPs"/>
    <property type="match status" value="1"/>
</dbReference>
<dbReference type="PANTHER" id="PTHR46553:SF3">
    <property type="entry name" value="ADENINE NUCLEOTIDE ALPHA HYDROLASES-LIKE SUPERFAMILY PROTEIN"/>
    <property type="match status" value="1"/>
</dbReference>
<dbReference type="PANTHER" id="PTHR46553">
    <property type="entry name" value="ADENINE NUCLEOTIDE ALPHA HYDROLASES-LIKE SUPERFAMILY PROTEIN"/>
    <property type="match status" value="1"/>
</dbReference>
<dbReference type="Pfam" id="PF00582">
    <property type="entry name" value="Usp"/>
    <property type="match status" value="1"/>
</dbReference>
<keyword evidence="4" id="KW-1185">Reference proteome</keyword>
<dbReference type="AlphaFoldDB" id="A0A426UYR0"/>
<comment type="caution">
    <text evidence="3">The sequence shown here is derived from an EMBL/GenBank/DDBJ whole genome shotgun (WGS) entry which is preliminary data.</text>
</comment>
<evidence type="ECO:0000256" key="1">
    <source>
        <dbReference type="ARBA" id="ARBA00008791"/>
    </source>
</evidence>
<evidence type="ECO:0000259" key="2">
    <source>
        <dbReference type="Pfam" id="PF00582"/>
    </source>
</evidence>
<dbReference type="CDD" id="cd23659">
    <property type="entry name" value="USP_At3g01520-like"/>
    <property type="match status" value="1"/>
</dbReference>
<evidence type="ECO:0000313" key="3">
    <source>
        <dbReference type="EMBL" id="RRR99707.1"/>
    </source>
</evidence>
<sequence>MDVSESRPERIVVGVDGSAASLRALEWALREAALTGAGLEAVHAWEVPAAYGTGMVLAMPGNEEFESAAREALARAVDQVAGNEPGVAIEQNTVAGHPARVLIDAAEGASLLVVGSRGHGGFVGTLVGSVSQYCVSHAPCPVVVVRDLSHEDKGRDHGKDREH</sequence>
<dbReference type="InterPro" id="IPR006015">
    <property type="entry name" value="Universal_stress_UspA"/>
</dbReference>